<organism evidence="1 2">
    <name type="scientific">Halosaccharopolyspora lacisalsi</name>
    <dbReference type="NCBI Taxonomy" id="1000566"/>
    <lineage>
        <taxon>Bacteria</taxon>
        <taxon>Bacillati</taxon>
        <taxon>Actinomycetota</taxon>
        <taxon>Actinomycetes</taxon>
        <taxon>Pseudonocardiales</taxon>
        <taxon>Pseudonocardiaceae</taxon>
        <taxon>Halosaccharopolyspora</taxon>
    </lineage>
</organism>
<gene>
    <name evidence="1" type="ORF">FHX42_005157</name>
</gene>
<sequence>NLGASATGGKIAGPIGRSVIRAGLQGGG</sequence>
<dbReference type="Proteomes" id="UP000569329">
    <property type="component" value="Unassembled WGS sequence"/>
</dbReference>
<reference evidence="1 2" key="1">
    <citation type="submission" date="2020-07" db="EMBL/GenBank/DDBJ databases">
        <title>Sequencing the genomes of 1000 actinobacteria strains.</title>
        <authorList>
            <person name="Klenk H.-P."/>
        </authorList>
    </citation>
    <scope>NUCLEOTIDE SEQUENCE [LARGE SCALE GENOMIC DNA]</scope>
    <source>
        <strain evidence="1 2">DSM 45975</strain>
    </source>
</reference>
<accession>A0A839E0M4</accession>
<feature type="non-terminal residue" evidence="1">
    <location>
        <position position="1"/>
    </location>
</feature>
<protein>
    <submittedName>
        <fullName evidence="1">Uncharacterized protein</fullName>
    </submittedName>
</protein>
<dbReference type="AlphaFoldDB" id="A0A839E0M4"/>
<comment type="caution">
    <text evidence="1">The sequence shown here is derived from an EMBL/GenBank/DDBJ whole genome shotgun (WGS) entry which is preliminary data.</text>
</comment>
<proteinExistence type="predicted"/>
<evidence type="ECO:0000313" key="1">
    <source>
        <dbReference type="EMBL" id="MBA8827752.1"/>
    </source>
</evidence>
<name>A0A839E0M4_9PSEU</name>
<keyword evidence="2" id="KW-1185">Reference proteome</keyword>
<dbReference type="EMBL" id="JACGWZ010000009">
    <property type="protein sequence ID" value="MBA8827752.1"/>
    <property type="molecule type" value="Genomic_DNA"/>
</dbReference>
<evidence type="ECO:0000313" key="2">
    <source>
        <dbReference type="Proteomes" id="UP000569329"/>
    </source>
</evidence>